<sequence length="84" mass="8941">MYALPACLSLHTCPSLSPSSTWHCTLTTPTPPHTNLHHLQPTATAPSSQSPAPSSSHCVSYSACTALFLSTYPLYLPSIPVAQY</sequence>
<reference evidence="2 3" key="1">
    <citation type="submission" date="2019-05" db="EMBL/GenBank/DDBJ databases">
        <title>Another draft genome of Portunus trituberculatus and its Hox gene families provides insights of decapod evolution.</title>
        <authorList>
            <person name="Jeong J.-H."/>
            <person name="Song I."/>
            <person name="Kim S."/>
            <person name="Choi T."/>
            <person name="Kim D."/>
            <person name="Ryu S."/>
            <person name="Kim W."/>
        </authorList>
    </citation>
    <scope>NUCLEOTIDE SEQUENCE [LARGE SCALE GENOMIC DNA]</scope>
    <source>
        <tissue evidence="2">Muscle</tissue>
    </source>
</reference>
<name>A0A5B7G3N6_PORTR</name>
<keyword evidence="3" id="KW-1185">Reference proteome</keyword>
<accession>A0A5B7G3N6</accession>
<dbReference type="AlphaFoldDB" id="A0A5B7G3N6"/>
<evidence type="ECO:0000256" key="1">
    <source>
        <dbReference type="SAM" id="MobiDB-lite"/>
    </source>
</evidence>
<comment type="caution">
    <text evidence="2">The sequence shown here is derived from an EMBL/GenBank/DDBJ whole genome shotgun (WGS) entry which is preliminary data.</text>
</comment>
<evidence type="ECO:0000313" key="3">
    <source>
        <dbReference type="Proteomes" id="UP000324222"/>
    </source>
</evidence>
<dbReference type="Proteomes" id="UP000324222">
    <property type="component" value="Unassembled WGS sequence"/>
</dbReference>
<organism evidence="2 3">
    <name type="scientific">Portunus trituberculatus</name>
    <name type="common">Swimming crab</name>
    <name type="synonym">Neptunus trituberculatus</name>
    <dbReference type="NCBI Taxonomy" id="210409"/>
    <lineage>
        <taxon>Eukaryota</taxon>
        <taxon>Metazoa</taxon>
        <taxon>Ecdysozoa</taxon>
        <taxon>Arthropoda</taxon>
        <taxon>Crustacea</taxon>
        <taxon>Multicrustacea</taxon>
        <taxon>Malacostraca</taxon>
        <taxon>Eumalacostraca</taxon>
        <taxon>Eucarida</taxon>
        <taxon>Decapoda</taxon>
        <taxon>Pleocyemata</taxon>
        <taxon>Brachyura</taxon>
        <taxon>Eubrachyura</taxon>
        <taxon>Portunoidea</taxon>
        <taxon>Portunidae</taxon>
        <taxon>Portuninae</taxon>
        <taxon>Portunus</taxon>
    </lineage>
</organism>
<gene>
    <name evidence="2" type="ORF">E2C01_045687</name>
</gene>
<feature type="region of interest" description="Disordered" evidence="1">
    <location>
        <begin position="35"/>
        <end position="58"/>
    </location>
</feature>
<evidence type="ECO:0000313" key="2">
    <source>
        <dbReference type="EMBL" id="MPC51833.1"/>
    </source>
</evidence>
<proteinExistence type="predicted"/>
<dbReference type="EMBL" id="VSRR010010442">
    <property type="protein sequence ID" value="MPC51833.1"/>
    <property type="molecule type" value="Genomic_DNA"/>
</dbReference>
<feature type="compositionally biased region" description="Low complexity" evidence="1">
    <location>
        <begin position="35"/>
        <end position="56"/>
    </location>
</feature>
<protein>
    <submittedName>
        <fullName evidence="2">Uncharacterized protein</fullName>
    </submittedName>
</protein>